<keyword evidence="2" id="KW-1185">Reference proteome</keyword>
<organism evidence="1 2">
    <name type="scientific">Symbiodinium microadriaticum</name>
    <name type="common">Dinoflagellate</name>
    <name type="synonym">Zooxanthella microadriatica</name>
    <dbReference type="NCBI Taxonomy" id="2951"/>
    <lineage>
        <taxon>Eukaryota</taxon>
        <taxon>Sar</taxon>
        <taxon>Alveolata</taxon>
        <taxon>Dinophyceae</taxon>
        <taxon>Suessiales</taxon>
        <taxon>Symbiodiniaceae</taxon>
        <taxon>Symbiodinium</taxon>
    </lineage>
</organism>
<dbReference type="OrthoDB" id="447818at2759"/>
<feature type="non-terminal residue" evidence="1">
    <location>
        <position position="253"/>
    </location>
</feature>
<evidence type="ECO:0000313" key="1">
    <source>
        <dbReference type="EMBL" id="OLP74134.1"/>
    </source>
</evidence>
<dbReference type="AlphaFoldDB" id="A0A1Q9BU24"/>
<name>A0A1Q9BU24_SYMMI</name>
<comment type="caution">
    <text evidence="1">The sequence shown here is derived from an EMBL/GenBank/DDBJ whole genome shotgun (WGS) entry which is preliminary data.</text>
</comment>
<evidence type="ECO:0000313" key="2">
    <source>
        <dbReference type="Proteomes" id="UP000186817"/>
    </source>
</evidence>
<protein>
    <submittedName>
        <fullName evidence="1">Uncharacterized protein</fullName>
    </submittedName>
</protein>
<dbReference type="EMBL" id="LSRX01004215">
    <property type="protein sequence ID" value="OLP74134.1"/>
    <property type="molecule type" value="Genomic_DNA"/>
</dbReference>
<reference evidence="1 2" key="1">
    <citation type="submission" date="2016-02" db="EMBL/GenBank/DDBJ databases">
        <title>Genome analysis of coral dinoflagellate symbionts highlights evolutionary adaptations to a symbiotic lifestyle.</title>
        <authorList>
            <person name="Aranda M."/>
            <person name="Li Y."/>
            <person name="Liew Y.J."/>
            <person name="Baumgarten S."/>
            <person name="Simakov O."/>
            <person name="Wilson M."/>
            <person name="Piel J."/>
            <person name="Ashoor H."/>
            <person name="Bougouffa S."/>
            <person name="Bajic V.B."/>
            <person name="Ryu T."/>
            <person name="Ravasi T."/>
            <person name="Bayer T."/>
            <person name="Micklem G."/>
            <person name="Kim H."/>
            <person name="Bhak J."/>
            <person name="Lajeunesse T.C."/>
            <person name="Voolstra C.R."/>
        </authorList>
    </citation>
    <scope>NUCLEOTIDE SEQUENCE [LARGE SCALE GENOMIC DNA]</scope>
    <source>
        <strain evidence="1 2">CCMP2467</strain>
    </source>
</reference>
<sequence>MAGLDVKVDDREAFQQLLDRWATPEQVRRRLDQAGFNTVALLAHALPSLDALEAFIESLLGRPDGSDPTAPLFSPEAASLRRIVKECHRSTQPHPAAGVDLTSTQGPKNKLAASDLSDMLTDFQRKYPSELISPEILPSLSFLNLLHEAVESKQISWISWRLRTSQSDEQAMTEKRRPRTDSALLQSLLSTQQDELVVDVPRHLPLESVLRRYLDRLSVALSLLDACHLLTLKKMSEKFISLATAVPLDRSLR</sequence>
<proteinExistence type="predicted"/>
<accession>A0A1Q9BU24</accession>
<gene>
    <name evidence="1" type="ORF">AK812_SmicGene46417</name>
</gene>
<dbReference type="Proteomes" id="UP000186817">
    <property type="component" value="Unassembled WGS sequence"/>
</dbReference>